<gene>
    <name evidence="1" type="ORF">NBH00_05330</name>
</gene>
<proteinExistence type="predicted"/>
<keyword evidence="2" id="KW-1185">Reference proteome</keyword>
<evidence type="ECO:0000313" key="1">
    <source>
        <dbReference type="EMBL" id="UTI65633.1"/>
    </source>
</evidence>
<dbReference type="Proteomes" id="UP001056035">
    <property type="component" value="Chromosome"/>
</dbReference>
<dbReference type="RefSeq" id="WP_254572312.1">
    <property type="nucleotide sequence ID" value="NZ_CP098502.1"/>
</dbReference>
<protein>
    <submittedName>
        <fullName evidence="1">Uncharacterized protein</fullName>
    </submittedName>
</protein>
<dbReference type="EMBL" id="CP098502">
    <property type="protein sequence ID" value="UTI65633.1"/>
    <property type="molecule type" value="Genomic_DNA"/>
</dbReference>
<name>A0ABY5DUE8_9ACTN</name>
<reference evidence="1 2" key="1">
    <citation type="submission" date="2022-06" db="EMBL/GenBank/DDBJ databases">
        <title>Paraconexibacter antarcticus.</title>
        <authorList>
            <person name="Kim C.S."/>
        </authorList>
    </citation>
    <scope>NUCLEOTIDE SEQUENCE [LARGE SCALE GENOMIC DNA]</scope>
    <source>
        <strain evidence="1 2">02-257</strain>
    </source>
</reference>
<accession>A0ABY5DUE8</accession>
<organism evidence="1 2">
    <name type="scientific">Paraconexibacter antarcticus</name>
    <dbReference type="NCBI Taxonomy" id="2949664"/>
    <lineage>
        <taxon>Bacteria</taxon>
        <taxon>Bacillati</taxon>
        <taxon>Actinomycetota</taxon>
        <taxon>Thermoleophilia</taxon>
        <taxon>Solirubrobacterales</taxon>
        <taxon>Paraconexibacteraceae</taxon>
        <taxon>Paraconexibacter</taxon>
    </lineage>
</organism>
<sequence>MSNIDNPRSDERVATVRVPADKLRVGDRTTYGRVAFAEYVGWITGLNSVQIGLGEEGKKPVFARRRGSEPGVYYPGAWTFHVAASDATAILARPTLMDLHYGRDGATA</sequence>
<evidence type="ECO:0000313" key="2">
    <source>
        <dbReference type="Proteomes" id="UP001056035"/>
    </source>
</evidence>